<proteinExistence type="predicted"/>
<evidence type="ECO:0000256" key="1">
    <source>
        <dbReference type="SAM" id="Phobius"/>
    </source>
</evidence>
<keyword evidence="1" id="KW-0812">Transmembrane</keyword>
<name>A0A2P2NZ66_RHIMU</name>
<evidence type="ECO:0000313" key="2">
    <source>
        <dbReference type="EMBL" id="MBX47817.1"/>
    </source>
</evidence>
<keyword evidence="1" id="KW-1133">Transmembrane helix</keyword>
<dbReference type="EMBL" id="GGEC01067333">
    <property type="protein sequence ID" value="MBX47817.1"/>
    <property type="molecule type" value="Transcribed_RNA"/>
</dbReference>
<dbReference type="AlphaFoldDB" id="A0A2P2NZ66"/>
<reference evidence="2" key="1">
    <citation type="submission" date="2018-02" db="EMBL/GenBank/DDBJ databases">
        <title>Rhizophora mucronata_Transcriptome.</title>
        <authorList>
            <person name="Meera S.P."/>
            <person name="Sreeshan A."/>
            <person name="Augustine A."/>
        </authorList>
    </citation>
    <scope>NUCLEOTIDE SEQUENCE</scope>
    <source>
        <tissue evidence="2">Leaf</tissue>
    </source>
</reference>
<sequence length="53" mass="6246">MKCHAFKYHLQSSLLGFLSELNYQMLCMQLDLAVIYYSYVILLLAYLVASYCR</sequence>
<keyword evidence="1" id="KW-0472">Membrane</keyword>
<feature type="transmembrane region" description="Helical" evidence="1">
    <location>
        <begin position="34"/>
        <end position="52"/>
    </location>
</feature>
<organism evidence="2">
    <name type="scientific">Rhizophora mucronata</name>
    <name type="common">Asiatic mangrove</name>
    <dbReference type="NCBI Taxonomy" id="61149"/>
    <lineage>
        <taxon>Eukaryota</taxon>
        <taxon>Viridiplantae</taxon>
        <taxon>Streptophyta</taxon>
        <taxon>Embryophyta</taxon>
        <taxon>Tracheophyta</taxon>
        <taxon>Spermatophyta</taxon>
        <taxon>Magnoliopsida</taxon>
        <taxon>eudicotyledons</taxon>
        <taxon>Gunneridae</taxon>
        <taxon>Pentapetalae</taxon>
        <taxon>rosids</taxon>
        <taxon>fabids</taxon>
        <taxon>Malpighiales</taxon>
        <taxon>Rhizophoraceae</taxon>
        <taxon>Rhizophora</taxon>
    </lineage>
</organism>
<protein>
    <submittedName>
        <fullName evidence="2">Uncharacterized protein</fullName>
    </submittedName>
</protein>
<accession>A0A2P2NZ66</accession>